<dbReference type="EMBL" id="JAQJAN010000012">
    <property type="protein sequence ID" value="KAJ5716156.1"/>
    <property type="molecule type" value="Genomic_DNA"/>
</dbReference>
<dbReference type="Pfam" id="PF10042">
    <property type="entry name" value="DUF2278"/>
    <property type="match status" value="1"/>
</dbReference>
<evidence type="ECO:0000256" key="1">
    <source>
        <dbReference type="SAM" id="MobiDB-lite"/>
    </source>
</evidence>
<dbReference type="Proteomes" id="UP001215712">
    <property type="component" value="Unassembled WGS sequence"/>
</dbReference>
<feature type="compositionally biased region" description="Basic and acidic residues" evidence="1">
    <location>
        <begin position="41"/>
        <end position="60"/>
    </location>
</feature>
<comment type="caution">
    <text evidence="3">The sequence shown here is derived from an EMBL/GenBank/DDBJ whole genome shotgun (WGS) entry which is preliminary data.</text>
</comment>
<evidence type="ECO:0000313" key="3">
    <source>
        <dbReference type="EMBL" id="KAJ5716156.1"/>
    </source>
</evidence>
<dbReference type="SUPFAM" id="SSF74853">
    <property type="entry name" value="Lamin A/C globular tail domain"/>
    <property type="match status" value="1"/>
</dbReference>
<evidence type="ECO:0000313" key="4">
    <source>
        <dbReference type="Proteomes" id="UP001215712"/>
    </source>
</evidence>
<organism evidence="3 4">
    <name type="scientific">Penicillium malachiteum</name>
    <dbReference type="NCBI Taxonomy" id="1324776"/>
    <lineage>
        <taxon>Eukaryota</taxon>
        <taxon>Fungi</taxon>
        <taxon>Dikarya</taxon>
        <taxon>Ascomycota</taxon>
        <taxon>Pezizomycotina</taxon>
        <taxon>Eurotiomycetes</taxon>
        <taxon>Eurotiomycetidae</taxon>
        <taxon>Eurotiales</taxon>
        <taxon>Aspergillaceae</taxon>
        <taxon>Penicillium</taxon>
    </lineage>
</organism>
<dbReference type="PROSITE" id="PS51841">
    <property type="entry name" value="LTD"/>
    <property type="match status" value="1"/>
</dbReference>
<dbReference type="InterPro" id="IPR019268">
    <property type="entry name" value="DUF2278"/>
</dbReference>
<reference evidence="3" key="1">
    <citation type="journal article" date="2023" name="IMA Fungus">
        <title>Comparative genomic study of the Penicillium genus elucidates a diverse pangenome and 15 lateral gene transfer events.</title>
        <authorList>
            <person name="Petersen C."/>
            <person name="Sorensen T."/>
            <person name="Nielsen M.R."/>
            <person name="Sondergaard T.E."/>
            <person name="Sorensen J.L."/>
            <person name="Fitzpatrick D.A."/>
            <person name="Frisvad J.C."/>
            <person name="Nielsen K.L."/>
        </authorList>
    </citation>
    <scope>NUCLEOTIDE SEQUENCE</scope>
    <source>
        <strain evidence="3">IBT 17514</strain>
    </source>
</reference>
<keyword evidence="4" id="KW-1185">Reference proteome</keyword>
<name>A0AAD6MTG0_9EURO</name>
<dbReference type="InterPro" id="IPR001322">
    <property type="entry name" value="Lamin_tail_dom"/>
</dbReference>
<feature type="region of interest" description="Disordered" evidence="1">
    <location>
        <begin position="37"/>
        <end position="64"/>
    </location>
</feature>
<feature type="domain" description="LTD" evidence="2">
    <location>
        <begin position="251"/>
        <end position="355"/>
    </location>
</feature>
<dbReference type="Gene3D" id="2.60.40.1260">
    <property type="entry name" value="Lamin Tail domain"/>
    <property type="match status" value="1"/>
</dbReference>
<sequence length="369" mass="41461">MPINNYGVWRARPVMYKFEHDADNHISTHLSLYFDDGQEQNEDHSSTNEYREHGCHETHPRGSTPIQIPGLKRATINIKSGEKQESTLVFWANRNFKDNPMVNGLAELHSGFNSLEDAKQMPGSLRLDFIRGNLFNVNSGRILPHDIEDPNNDKIDVLEPELKKAINEKAEIYVLGEKDKTGNFIHNVHMNQGNCGKWTSDDGIFQDGGLLIKYPKSGDWVGIFLWFAGQAVHTDHDGHAISSEHWADYLSSTSKRVDLIENSVSIDEASVEQDTYENRRRSVTLTNQTDHKISLSSWKIKNSADQVQKLPANAELKANATNVFDISNIDLSNIADTVTLVNEKGLKIDGVSYNSHPGKIQGQSVVFSH</sequence>
<evidence type="ECO:0000259" key="2">
    <source>
        <dbReference type="PROSITE" id="PS51841"/>
    </source>
</evidence>
<accession>A0AAD6MTG0</accession>
<proteinExistence type="predicted"/>
<reference evidence="3" key="2">
    <citation type="submission" date="2023-01" db="EMBL/GenBank/DDBJ databases">
        <authorList>
            <person name="Petersen C."/>
        </authorList>
    </citation>
    <scope>NUCLEOTIDE SEQUENCE</scope>
    <source>
        <strain evidence="3">IBT 17514</strain>
    </source>
</reference>
<dbReference type="InterPro" id="IPR036415">
    <property type="entry name" value="Lamin_tail_dom_sf"/>
</dbReference>
<dbReference type="AlphaFoldDB" id="A0AAD6MTG0"/>
<protein>
    <recommendedName>
        <fullName evidence="2">LTD domain-containing protein</fullName>
    </recommendedName>
</protein>
<gene>
    <name evidence="3" type="ORF">N7493_008067</name>
</gene>